<evidence type="ECO:0000256" key="1">
    <source>
        <dbReference type="SAM" id="MobiDB-lite"/>
    </source>
</evidence>
<proteinExistence type="predicted"/>
<accession>A0A6S6VGM4</accession>
<feature type="region of interest" description="Disordered" evidence="1">
    <location>
        <begin position="329"/>
        <end position="352"/>
    </location>
</feature>
<reference evidence="2" key="1">
    <citation type="submission" date="2021-02" db="EMBL/GenBank/DDBJ databases">
        <authorList>
            <person name="Syme A R."/>
            <person name="Syme A R."/>
            <person name="Moolhuijzen P."/>
        </authorList>
    </citation>
    <scope>NUCLEOTIDE SEQUENCE</scope>
    <source>
        <strain evidence="2">W1-1</strain>
    </source>
</reference>
<feature type="compositionally biased region" description="Pro residues" evidence="1">
    <location>
        <begin position="1"/>
        <end position="11"/>
    </location>
</feature>
<organism evidence="2 3">
    <name type="scientific">Pyrenophora teres f. teres</name>
    <dbReference type="NCBI Taxonomy" id="97479"/>
    <lineage>
        <taxon>Eukaryota</taxon>
        <taxon>Fungi</taxon>
        <taxon>Dikarya</taxon>
        <taxon>Ascomycota</taxon>
        <taxon>Pezizomycotina</taxon>
        <taxon>Dothideomycetes</taxon>
        <taxon>Pleosporomycetidae</taxon>
        <taxon>Pleosporales</taxon>
        <taxon>Pleosporineae</taxon>
        <taxon>Pleosporaceae</taxon>
        <taxon>Pyrenophora</taxon>
    </lineage>
</organism>
<dbReference type="Proteomes" id="UP000472372">
    <property type="component" value="Chromosome 3"/>
</dbReference>
<gene>
    <name evidence="2" type="ORF">PTTW11_03310</name>
</gene>
<feature type="compositionally biased region" description="Basic and acidic residues" evidence="1">
    <location>
        <begin position="402"/>
        <end position="411"/>
    </location>
</feature>
<dbReference type="AlphaFoldDB" id="A0A6S6VGM4"/>
<feature type="region of interest" description="Disordered" evidence="1">
    <location>
        <begin position="392"/>
        <end position="451"/>
    </location>
</feature>
<dbReference type="EMBL" id="HG992979">
    <property type="protein sequence ID" value="CAE7021702.1"/>
    <property type="molecule type" value="Genomic_DNA"/>
</dbReference>
<feature type="compositionally biased region" description="Basic and acidic residues" evidence="1">
    <location>
        <begin position="419"/>
        <end position="438"/>
    </location>
</feature>
<protein>
    <submittedName>
        <fullName evidence="2">Uncharacterized protein</fullName>
    </submittedName>
</protein>
<name>A0A6S6VGM4_9PLEO</name>
<feature type="region of interest" description="Disordered" evidence="1">
    <location>
        <begin position="1"/>
        <end position="32"/>
    </location>
</feature>
<feature type="region of interest" description="Disordered" evidence="1">
    <location>
        <begin position="293"/>
        <end position="314"/>
    </location>
</feature>
<feature type="compositionally biased region" description="Low complexity" evidence="1">
    <location>
        <begin position="329"/>
        <end position="351"/>
    </location>
</feature>
<evidence type="ECO:0000313" key="2">
    <source>
        <dbReference type="EMBL" id="CAE7021702.1"/>
    </source>
</evidence>
<sequence length="451" mass="48953">MDPPPLPPPPLTSDSKAKKPLRKRPKNAIKPTLFDIPRARNCGADNSFLSTETTGIMDYTCGGSDTEEEDMTEVESEYLNRMTDDNDRPIETCFGKGVKVWKSFSGSGRIYTDLEDHVKKQQHAELVWKDEKKKLGIGAGGKRKRGAKAANEGVPGVRVKYGREMDYSMQVKMPVGEETPDENQMLINQMSDEKETPDPNKAGTYTDGTITYPDLPVLVDSLVANTGLDLPPSPTESEWNNSFRLPMSQVEDIRETIPAPDTLPPELLRQALKENMFHCSGAGVHRAGNLSQSVQSIPTPGGSRAFETSGKEAHDVHMAASDVDAVSSTGVSSSAADTPSSTTGVTTPSSPYKNSTIADGFMAFCYPETPPSSGGRWGFISSLAGGARRMVSDSFGGPDDGPVDRFDDRAYRLGQKGNGEQKTDKGKAKVEEGDKDGKPNPFKGRPWLRKL</sequence>
<feature type="compositionally biased region" description="Basic residues" evidence="1">
    <location>
        <begin position="18"/>
        <end position="27"/>
    </location>
</feature>
<evidence type="ECO:0000313" key="3">
    <source>
        <dbReference type="Proteomes" id="UP000472372"/>
    </source>
</evidence>